<dbReference type="InterPro" id="IPR028002">
    <property type="entry name" value="Myb_DNA-bind_5"/>
</dbReference>
<dbReference type="PANTHER" id="PTHR23098:SF16">
    <property type="entry name" value="REGULATORY PROTEIN ZESTE"/>
    <property type="match status" value="1"/>
</dbReference>
<feature type="compositionally biased region" description="Low complexity" evidence="2">
    <location>
        <begin position="128"/>
        <end position="150"/>
    </location>
</feature>
<keyword evidence="5" id="KW-1185">Reference proteome</keyword>
<evidence type="ECO:0000313" key="5">
    <source>
        <dbReference type="Proteomes" id="UP000005408"/>
    </source>
</evidence>
<evidence type="ECO:0000313" key="4">
    <source>
        <dbReference type="EnsemblMetazoa" id="G27542.1:cds"/>
    </source>
</evidence>
<evidence type="ECO:0000256" key="1">
    <source>
        <dbReference type="SAM" id="Coils"/>
    </source>
</evidence>
<feature type="coiled-coil region" evidence="1">
    <location>
        <begin position="210"/>
        <end position="258"/>
    </location>
</feature>
<feature type="region of interest" description="Disordered" evidence="2">
    <location>
        <begin position="127"/>
        <end position="150"/>
    </location>
</feature>
<reference evidence="4" key="1">
    <citation type="submission" date="2022-08" db="UniProtKB">
        <authorList>
            <consortium name="EnsemblMetazoa"/>
        </authorList>
    </citation>
    <scope>IDENTIFICATION</scope>
    <source>
        <strain evidence="4">05x7-T-G4-1.051#20</strain>
    </source>
</reference>
<organism evidence="4 5">
    <name type="scientific">Magallana gigas</name>
    <name type="common">Pacific oyster</name>
    <name type="synonym">Crassostrea gigas</name>
    <dbReference type="NCBI Taxonomy" id="29159"/>
    <lineage>
        <taxon>Eukaryota</taxon>
        <taxon>Metazoa</taxon>
        <taxon>Spiralia</taxon>
        <taxon>Lophotrochozoa</taxon>
        <taxon>Mollusca</taxon>
        <taxon>Bivalvia</taxon>
        <taxon>Autobranchia</taxon>
        <taxon>Pteriomorphia</taxon>
        <taxon>Ostreida</taxon>
        <taxon>Ostreoidea</taxon>
        <taxon>Ostreidae</taxon>
        <taxon>Magallana</taxon>
    </lineage>
</organism>
<dbReference type="Proteomes" id="UP000005408">
    <property type="component" value="Unassembled WGS sequence"/>
</dbReference>
<name>A0A8W8LDV1_MAGGI</name>
<sequence length="275" mass="30608">MAVAVKRERSSNWSLAEITILTDFVEKNEEVLKAKQSNIITNAKKHSKWTEVTDLVNAVGVQRRSVEQVKFKWGNLQQGAKKTFTEARKHARKTGGGPPLKPPTAAEEKIIDLMKDRPNFSGIAGGFESSMPTTSEMPSSPKSASTSSSTFESTCSTLDFSLKATAPSTEEVAEQTVESACTSEPNIASEGDKTTSHVQIKRRKISFEQLQKMQYERKNIELQNMKLQKDLERADLEKQNMELQNSKLALQIECLKQTVTQNENALLALQAITDE</sequence>
<protein>
    <recommendedName>
        <fullName evidence="3">Myb/SANT-like DNA-binding domain-containing protein</fullName>
    </recommendedName>
</protein>
<evidence type="ECO:0000259" key="3">
    <source>
        <dbReference type="Pfam" id="PF13873"/>
    </source>
</evidence>
<dbReference type="Pfam" id="PF13873">
    <property type="entry name" value="Myb_DNA-bind_5"/>
    <property type="match status" value="1"/>
</dbReference>
<dbReference type="PANTHER" id="PTHR23098">
    <property type="entry name" value="AGAP001331-PA-RELATED"/>
    <property type="match status" value="1"/>
</dbReference>
<evidence type="ECO:0000256" key="2">
    <source>
        <dbReference type="SAM" id="MobiDB-lite"/>
    </source>
</evidence>
<keyword evidence="1" id="KW-0175">Coiled coil</keyword>
<dbReference type="GO" id="GO:0005634">
    <property type="term" value="C:nucleus"/>
    <property type="evidence" value="ECO:0007669"/>
    <property type="project" value="TreeGrafter"/>
</dbReference>
<proteinExistence type="predicted"/>
<dbReference type="AlphaFoldDB" id="A0A8W8LDV1"/>
<dbReference type="EnsemblMetazoa" id="G27542.1">
    <property type="protein sequence ID" value="G27542.1:cds"/>
    <property type="gene ID" value="G27542"/>
</dbReference>
<accession>A0A8W8LDV1</accession>
<feature type="domain" description="Myb/SANT-like DNA-binding" evidence="3">
    <location>
        <begin position="9"/>
        <end position="83"/>
    </location>
</feature>